<dbReference type="PANTHER" id="PTHR11502">
    <property type="entry name" value="40S RIBOSOMAL PROTEIN S6"/>
    <property type="match status" value="1"/>
</dbReference>
<sequence length="270" mass="30831">MKLNVSYPATGRQKLFKDIAEHRTRIFYGKRMGQVVEGDSLGDEWKGYVLKITGGNDKQGFPMKQGVLANCRVRLLLSEGHSCYRPKKQGERRRKTVRGCIVDDDLSVLALVVVRKGEQEISGLTDTTIPRRLGPKRASNIRKLFNLSKEADLTQYVSKRPLALKEAPLEGSQFKQRYKSPKIQRLVTPARLQRKRHRLSLIKKRWFKNLVEAYRYYDLKRARMPQQEASDSSDRSDSSDSITSLYDSACGSFTTSHTSTSFETSSDSIF</sequence>
<dbReference type="PROSITE" id="PS00578">
    <property type="entry name" value="RIBOSOMAL_S6E"/>
    <property type="match status" value="1"/>
</dbReference>
<accession>A0A9N9MDB8</accession>
<name>A0A9N9MDB8_9CUCU</name>
<dbReference type="PIRSF" id="PIRSF002129">
    <property type="entry name" value="Ribosom_S6_euk"/>
    <property type="match status" value="1"/>
</dbReference>
<dbReference type="EMBL" id="OU892277">
    <property type="protein sequence ID" value="CAG9760008.1"/>
    <property type="molecule type" value="Genomic_DNA"/>
</dbReference>
<dbReference type="Proteomes" id="UP001152799">
    <property type="component" value="Chromosome 1"/>
</dbReference>
<evidence type="ECO:0000256" key="2">
    <source>
        <dbReference type="ARBA" id="ARBA00022980"/>
    </source>
</evidence>
<keyword evidence="2 4" id="KW-0689">Ribosomal protein</keyword>
<dbReference type="GO" id="GO:0005840">
    <property type="term" value="C:ribosome"/>
    <property type="evidence" value="ECO:0007669"/>
    <property type="project" value="UniProtKB-KW"/>
</dbReference>
<dbReference type="GO" id="GO:0003735">
    <property type="term" value="F:structural constituent of ribosome"/>
    <property type="evidence" value="ECO:0007669"/>
    <property type="project" value="InterPro"/>
</dbReference>
<evidence type="ECO:0000256" key="3">
    <source>
        <dbReference type="ARBA" id="ARBA00023274"/>
    </source>
</evidence>
<dbReference type="GO" id="GO:0006412">
    <property type="term" value="P:translation"/>
    <property type="evidence" value="ECO:0007669"/>
    <property type="project" value="InterPro"/>
</dbReference>
<keyword evidence="6" id="KW-1185">Reference proteome</keyword>
<evidence type="ECO:0000256" key="1">
    <source>
        <dbReference type="ARBA" id="ARBA00009312"/>
    </source>
</evidence>
<dbReference type="GO" id="GO:1990904">
    <property type="term" value="C:ribonucleoprotein complex"/>
    <property type="evidence" value="ECO:0007669"/>
    <property type="project" value="UniProtKB-KW"/>
</dbReference>
<evidence type="ECO:0000313" key="6">
    <source>
        <dbReference type="Proteomes" id="UP001152799"/>
    </source>
</evidence>
<dbReference type="OrthoDB" id="10260596at2759"/>
<dbReference type="InterPro" id="IPR001377">
    <property type="entry name" value="Ribosomal_eS6"/>
</dbReference>
<protein>
    <recommendedName>
        <fullName evidence="4">40S ribosomal protein S6</fullName>
    </recommendedName>
</protein>
<proteinExistence type="inferred from homology"/>
<dbReference type="SMART" id="SM01405">
    <property type="entry name" value="Ribosomal_S6e"/>
    <property type="match status" value="1"/>
</dbReference>
<organism evidence="5 6">
    <name type="scientific">Ceutorhynchus assimilis</name>
    <name type="common">cabbage seed weevil</name>
    <dbReference type="NCBI Taxonomy" id="467358"/>
    <lineage>
        <taxon>Eukaryota</taxon>
        <taxon>Metazoa</taxon>
        <taxon>Ecdysozoa</taxon>
        <taxon>Arthropoda</taxon>
        <taxon>Hexapoda</taxon>
        <taxon>Insecta</taxon>
        <taxon>Pterygota</taxon>
        <taxon>Neoptera</taxon>
        <taxon>Endopterygota</taxon>
        <taxon>Coleoptera</taxon>
        <taxon>Polyphaga</taxon>
        <taxon>Cucujiformia</taxon>
        <taxon>Curculionidae</taxon>
        <taxon>Ceutorhynchinae</taxon>
        <taxon>Ceutorhynchus</taxon>
    </lineage>
</organism>
<keyword evidence="3 4" id="KW-0687">Ribonucleoprotein</keyword>
<comment type="similarity">
    <text evidence="1 4">Belongs to the eukaryotic ribosomal protein eS6 family.</text>
</comment>
<evidence type="ECO:0000256" key="4">
    <source>
        <dbReference type="PIRNR" id="PIRNR002129"/>
    </source>
</evidence>
<dbReference type="Pfam" id="PF01092">
    <property type="entry name" value="Ribosomal_S6e"/>
    <property type="match status" value="1"/>
</dbReference>
<dbReference type="InterPro" id="IPR014401">
    <property type="entry name" value="Ribosomal_eS6-like"/>
</dbReference>
<evidence type="ECO:0000313" key="5">
    <source>
        <dbReference type="EMBL" id="CAG9760008.1"/>
    </source>
</evidence>
<dbReference type="InterPro" id="IPR018282">
    <property type="entry name" value="Ribosomal_eS6_CS"/>
</dbReference>
<dbReference type="Gene3D" id="1.20.5.2650">
    <property type="match status" value="1"/>
</dbReference>
<reference evidence="5" key="1">
    <citation type="submission" date="2022-01" db="EMBL/GenBank/DDBJ databases">
        <authorList>
            <person name="King R."/>
        </authorList>
    </citation>
    <scope>NUCLEOTIDE SEQUENCE</scope>
</reference>
<gene>
    <name evidence="5" type="ORF">CEUTPL_LOCUS744</name>
</gene>
<dbReference type="AlphaFoldDB" id="A0A9N9MDB8"/>